<dbReference type="EMBL" id="QJKJ01005420">
    <property type="protein sequence ID" value="RDX90359.1"/>
    <property type="molecule type" value="Genomic_DNA"/>
</dbReference>
<accession>A0A371GII5</accession>
<sequence>MTTKSLPRRQPKASSHHSQQPQVVPEKSKMTIVKNQNTYLVRLNKCVNINHKMTSNMSNINIDFRLDTECPLDIRLEDNLLPSMDEHEFVGNPVMDHVVVILPRPSNFWRQRLKNYPSSHLYKCEPVCESIMNHLPIILPRSSQQQVVAAIGITLHNTLSSYFPM</sequence>
<feature type="non-terminal residue" evidence="2">
    <location>
        <position position="165"/>
    </location>
</feature>
<organism evidence="2 3">
    <name type="scientific">Mucuna pruriens</name>
    <name type="common">Velvet bean</name>
    <name type="synonym">Dolichos pruriens</name>
    <dbReference type="NCBI Taxonomy" id="157652"/>
    <lineage>
        <taxon>Eukaryota</taxon>
        <taxon>Viridiplantae</taxon>
        <taxon>Streptophyta</taxon>
        <taxon>Embryophyta</taxon>
        <taxon>Tracheophyta</taxon>
        <taxon>Spermatophyta</taxon>
        <taxon>Magnoliopsida</taxon>
        <taxon>eudicotyledons</taxon>
        <taxon>Gunneridae</taxon>
        <taxon>Pentapetalae</taxon>
        <taxon>rosids</taxon>
        <taxon>fabids</taxon>
        <taxon>Fabales</taxon>
        <taxon>Fabaceae</taxon>
        <taxon>Papilionoideae</taxon>
        <taxon>50 kb inversion clade</taxon>
        <taxon>NPAAA clade</taxon>
        <taxon>indigoferoid/millettioid clade</taxon>
        <taxon>Phaseoleae</taxon>
        <taxon>Mucuna</taxon>
    </lineage>
</organism>
<feature type="non-terminal residue" evidence="2">
    <location>
        <position position="1"/>
    </location>
</feature>
<dbReference type="AlphaFoldDB" id="A0A371GII5"/>
<feature type="region of interest" description="Disordered" evidence="1">
    <location>
        <begin position="1"/>
        <end position="27"/>
    </location>
</feature>
<gene>
    <name evidence="2" type="ORF">CR513_27785</name>
</gene>
<evidence type="ECO:0000256" key="1">
    <source>
        <dbReference type="SAM" id="MobiDB-lite"/>
    </source>
</evidence>
<feature type="compositionally biased region" description="Basic residues" evidence="1">
    <location>
        <begin position="1"/>
        <end position="15"/>
    </location>
</feature>
<name>A0A371GII5_MUCPR</name>
<dbReference type="Proteomes" id="UP000257109">
    <property type="component" value="Unassembled WGS sequence"/>
</dbReference>
<comment type="caution">
    <text evidence="2">The sequence shown here is derived from an EMBL/GenBank/DDBJ whole genome shotgun (WGS) entry which is preliminary data.</text>
</comment>
<proteinExistence type="predicted"/>
<reference evidence="2" key="1">
    <citation type="submission" date="2018-05" db="EMBL/GenBank/DDBJ databases">
        <title>Draft genome of Mucuna pruriens seed.</title>
        <authorList>
            <person name="Nnadi N.E."/>
            <person name="Vos R."/>
            <person name="Hasami M.H."/>
            <person name="Devisetty U.K."/>
            <person name="Aguiy J.C."/>
        </authorList>
    </citation>
    <scope>NUCLEOTIDE SEQUENCE [LARGE SCALE GENOMIC DNA]</scope>
    <source>
        <strain evidence="2">JCA_2017</strain>
    </source>
</reference>
<evidence type="ECO:0000313" key="2">
    <source>
        <dbReference type="EMBL" id="RDX90359.1"/>
    </source>
</evidence>
<protein>
    <submittedName>
        <fullName evidence="2">Uncharacterized protein</fullName>
    </submittedName>
</protein>
<evidence type="ECO:0000313" key="3">
    <source>
        <dbReference type="Proteomes" id="UP000257109"/>
    </source>
</evidence>
<keyword evidence="3" id="KW-1185">Reference proteome</keyword>